<dbReference type="AlphaFoldDB" id="A0A8X6PC87"/>
<feature type="region of interest" description="Disordered" evidence="1">
    <location>
        <begin position="185"/>
        <end position="206"/>
    </location>
</feature>
<organism evidence="2 3">
    <name type="scientific">Nephila pilipes</name>
    <name type="common">Giant wood spider</name>
    <name type="synonym">Nephila maculata</name>
    <dbReference type="NCBI Taxonomy" id="299642"/>
    <lineage>
        <taxon>Eukaryota</taxon>
        <taxon>Metazoa</taxon>
        <taxon>Ecdysozoa</taxon>
        <taxon>Arthropoda</taxon>
        <taxon>Chelicerata</taxon>
        <taxon>Arachnida</taxon>
        <taxon>Araneae</taxon>
        <taxon>Araneomorphae</taxon>
        <taxon>Entelegynae</taxon>
        <taxon>Araneoidea</taxon>
        <taxon>Nephilidae</taxon>
        <taxon>Nephila</taxon>
    </lineage>
</organism>
<comment type="caution">
    <text evidence="2">The sequence shown here is derived from an EMBL/GenBank/DDBJ whole genome shotgun (WGS) entry which is preliminary data.</text>
</comment>
<reference evidence="2" key="1">
    <citation type="submission" date="2020-08" db="EMBL/GenBank/DDBJ databases">
        <title>Multicomponent nature underlies the extraordinary mechanical properties of spider dragline silk.</title>
        <authorList>
            <person name="Kono N."/>
            <person name="Nakamura H."/>
            <person name="Mori M."/>
            <person name="Yoshida Y."/>
            <person name="Ohtoshi R."/>
            <person name="Malay A.D."/>
            <person name="Moran D.A.P."/>
            <person name="Tomita M."/>
            <person name="Numata K."/>
            <person name="Arakawa K."/>
        </authorList>
    </citation>
    <scope>NUCLEOTIDE SEQUENCE</scope>
</reference>
<evidence type="ECO:0000313" key="3">
    <source>
        <dbReference type="Proteomes" id="UP000887013"/>
    </source>
</evidence>
<dbReference type="EMBL" id="BMAW01018698">
    <property type="protein sequence ID" value="GFT59687.1"/>
    <property type="molecule type" value="Genomic_DNA"/>
</dbReference>
<protein>
    <submittedName>
        <fullName evidence="2">Uncharacterized protein</fullName>
    </submittedName>
</protein>
<name>A0A8X6PC87_NEPPI</name>
<sequence length="206" mass="22769">MEASFAMGTSEEEVKYPTSTHHGKHLDHSPFAKLTRRIPTSPLKRSSWAVEADGGSSSVESCRRGTSSSCLMDVSLHQGFASPHKRTKSVVGRNNIVWNTFWVESSSTTGSDQTGETIEKVYGYVGTRTRISGAMAYVGGVRLVPFQRGKTPSRVEPCWASISTAPVPPAFRTCMWNVSEVRSPTLRNSVRNSRRRKKRSGEEKTD</sequence>
<feature type="region of interest" description="Disordered" evidence="1">
    <location>
        <begin position="1"/>
        <end position="35"/>
    </location>
</feature>
<dbReference type="Proteomes" id="UP000887013">
    <property type="component" value="Unassembled WGS sequence"/>
</dbReference>
<accession>A0A8X6PC87</accession>
<keyword evidence="3" id="KW-1185">Reference proteome</keyword>
<evidence type="ECO:0000256" key="1">
    <source>
        <dbReference type="SAM" id="MobiDB-lite"/>
    </source>
</evidence>
<evidence type="ECO:0000313" key="2">
    <source>
        <dbReference type="EMBL" id="GFT59687.1"/>
    </source>
</evidence>
<gene>
    <name evidence="2" type="ORF">NPIL_132311</name>
</gene>
<proteinExistence type="predicted"/>